<feature type="region of interest" description="Disordered" evidence="1">
    <location>
        <begin position="1"/>
        <end position="22"/>
    </location>
</feature>
<sequence>MLGFDCTRAEGPKDRHRRVLSPANPQPAGLCVNFIFSLSFLQALQKRFALPKVWKSAQKM</sequence>
<evidence type="ECO:0000313" key="3">
    <source>
        <dbReference type="Proteomes" id="UP000198866"/>
    </source>
</evidence>
<dbReference type="AlphaFoldDB" id="A0A1H7BTU1"/>
<evidence type="ECO:0000256" key="1">
    <source>
        <dbReference type="SAM" id="MobiDB-lite"/>
    </source>
</evidence>
<dbReference type="EMBL" id="FNYE01000018">
    <property type="protein sequence ID" value="SEJ79747.1"/>
    <property type="molecule type" value="Genomic_DNA"/>
</dbReference>
<protein>
    <submittedName>
        <fullName evidence="2">Uncharacterized protein</fullName>
    </submittedName>
</protein>
<name>A0A1H7BTU1_9BURK</name>
<keyword evidence="3" id="KW-1185">Reference proteome</keyword>
<dbReference type="Proteomes" id="UP000198866">
    <property type="component" value="Unassembled WGS sequence"/>
</dbReference>
<accession>A0A1H7BTU1</accession>
<evidence type="ECO:0000313" key="2">
    <source>
        <dbReference type="EMBL" id="SEJ79747.1"/>
    </source>
</evidence>
<organism evidence="2 3">
    <name type="scientific">Paraburkholderia diazotrophica</name>
    <dbReference type="NCBI Taxonomy" id="667676"/>
    <lineage>
        <taxon>Bacteria</taxon>
        <taxon>Pseudomonadati</taxon>
        <taxon>Pseudomonadota</taxon>
        <taxon>Betaproteobacteria</taxon>
        <taxon>Burkholderiales</taxon>
        <taxon>Burkholderiaceae</taxon>
        <taxon>Paraburkholderia</taxon>
    </lineage>
</organism>
<gene>
    <name evidence="2" type="ORF">SAMN05192539_1018129</name>
</gene>
<proteinExistence type="predicted"/>
<reference evidence="3" key="1">
    <citation type="submission" date="2016-10" db="EMBL/GenBank/DDBJ databases">
        <authorList>
            <person name="Varghese N."/>
            <person name="Submissions S."/>
        </authorList>
    </citation>
    <scope>NUCLEOTIDE SEQUENCE [LARGE SCALE GENOMIC DNA]</scope>
    <source>
        <strain evidence="3">LMG 26031</strain>
    </source>
</reference>
<dbReference type="STRING" id="667676.SAMN05192539_1018129"/>